<dbReference type="SUPFAM" id="SSF55874">
    <property type="entry name" value="ATPase domain of HSP90 chaperone/DNA topoisomerase II/histidine kinase"/>
    <property type="match status" value="1"/>
</dbReference>
<evidence type="ECO:0000256" key="1">
    <source>
        <dbReference type="SAM" id="Phobius"/>
    </source>
</evidence>
<dbReference type="Pfam" id="PF06580">
    <property type="entry name" value="His_kinase"/>
    <property type="match status" value="1"/>
</dbReference>
<feature type="domain" description="7TM-DISM receptor extracellular" evidence="4">
    <location>
        <begin position="263"/>
        <end position="452"/>
    </location>
</feature>
<organism evidence="5 6">
    <name type="scientific">Paenibacillus psychroresistens</name>
    <dbReference type="NCBI Taxonomy" id="1778678"/>
    <lineage>
        <taxon>Bacteria</taxon>
        <taxon>Bacillati</taxon>
        <taxon>Bacillota</taxon>
        <taxon>Bacilli</taxon>
        <taxon>Bacillales</taxon>
        <taxon>Paenibacillaceae</taxon>
        <taxon>Paenibacillus</taxon>
    </lineage>
</organism>
<feature type="transmembrane region" description="Helical" evidence="1">
    <location>
        <begin position="288"/>
        <end position="304"/>
    </location>
</feature>
<evidence type="ECO:0000259" key="2">
    <source>
        <dbReference type="Pfam" id="PF02518"/>
    </source>
</evidence>
<dbReference type="KEGG" id="ppsc:EHS13_34490"/>
<feature type="transmembrane region" description="Helical" evidence="1">
    <location>
        <begin position="381"/>
        <end position="398"/>
    </location>
</feature>
<feature type="domain" description="Signal transduction histidine kinase internal region" evidence="3">
    <location>
        <begin position="475"/>
        <end position="554"/>
    </location>
</feature>
<feature type="transmembrane region" description="Helical" evidence="1">
    <location>
        <begin position="410"/>
        <end position="430"/>
    </location>
</feature>
<accession>A0A6B8RUV1</accession>
<dbReference type="InterPro" id="IPR003594">
    <property type="entry name" value="HATPase_dom"/>
</dbReference>
<dbReference type="Pfam" id="PF02518">
    <property type="entry name" value="HATPase_c"/>
    <property type="match status" value="1"/>
</dbReference>
<evidence type="ECO:0000259" key="4">
    <source>
        <dbReference type="Pfam" id="PF07695"/>
    </source>
</evidence>
<reference evidence="6" key="1">
    <citation type="submission" date="2018-11" db="EMBL/GenBank/DDBJ databases">
        <title>Complete genome sequence of Paenibacillus sp. ML311-T8.</title>
        <authorList>
            <person name="Nam Y.-D."/>
            <person name="Kang J."/>
            <person name="Chung W.-H."/>
            <person name="Park Y.S."/>
        </authorList>
    </citation>
    <scope>NUCLEOTIDE SEQUENCE [LARGE SCALE GENOMIC DNA]</scope>
    <source>
        <strain evidence="6">ML311-T8</strain>
    </source>
</reference>
<keyword evidence="6" id="KW-1185">Reference proteome</keyword>
<sequence length="694" mass="79461">MTLNKFFTSLTPSNKRRKKQILCRIIHKVHHRERKKPMKWMHLLPNRKKRLIGVILAAILLVTMRFVWPFVFNGYAQPKAVQGVMDLRQWDFQLKGKVKLRGDWTFVPNQFISPAAPHSDLTHATFVKTPHLWNAFFDNKKTTPLGYASYRLNILLPKNNNTTSVEPVIYAFKIQNIRSAHTLFVNGVPLGNLGIPGKAKASYKPENYPYIVLTNIKGNEAEVILHVANFDHQMGGGILLPLEFGTADQIITGKKYAEMSDTAIIVLLLLLAIFCGFLFSYQSKQRHLLYFMLFCLSSSLYLMTNSEKLLIATAALPFNVYTDLQMLTTIGIVYFAYKFIIWLYPELSLKSILLVIQIICVGYTCLFLFTPMTFYSLFLPYWYYFLEIMIIYMLAILLKAVWIHREDAPYLFLAAVALMCNGITYILQIYDIILPFVPPIDLMIFALSLMLLVTHRFVETMEQVKNLSLQRVRIEMAFLQAQIKPHFLFNSLNTIGSFIETEPYRAQDLLGEFSTYLRFSFDFTNLEPSVPFDREWTLVEAYLKLEQARFGESLQIYVDVAQAKDIRLPPLSLQPLIENAIRHGVMKRSEGGSIRITARVIDNEVELAVEDSGIGIPNEQLVSLLSKLSIDSDFDETPNTSDVNGIGLKNIQHRLVHTYGKGLIISSIVQQGTLVKFRIPKETAKENDIENTFG</sequence>
<gene>
    <name evidence="5" type="ORF">EHS13_34490</name>
</gene>
<dbReference type="Proteomes" id="UP000426246">
    <property type="component" value="Chromosome"/>
</dbReference>
<keyword evidence="1" id="KW-0472">Membrane</keyword>
<dbReference type="AlphaFoldDB" id="A0A6B8RUV1"/>
<feature type="transmembrane region" description="Helical" evidence="1">
    <location>
        <begin position="436"/>
        <end position="458"/>
    </location>
</feature>
<dbReference type="GO" id="GO:0000155">
    <property type="term" value="F:phosphorelay sensor kinase activity"/>
    <property type="evidence" value="ECO:0007669"/>
    <property type="project" value="InterPro"/>
</dbReference>
<dbReference type="Pfam" id="PF07695">
    <property type="entry name" value="7TMR-DISM_7TM"/>
    <property type="match status" value="1"/>
</dbReference>
<feature type="domain" description="Histidine kinase/HSP90-like ATPase" evidence="2">
    <location>
        <begin position="573"/>
        <end position="682"/>
    </location>
</feature>
<dbReference type="PANTHER" id="PTHR34220:SF7">
    <property type="entry name" value="SENSOR HISTIDINE KINASE YPDA"/>
    <property type="match status" value="1"/>
</dbReference>
<evidence type="ECO:0000313" key="6">
    <source>
        <dbReference type="Proteomes" id="UP000426246"/>
    </source>
</evidence>
<dbReference type="InterPro" id="IPR011623">
    <property type="entry name" value="7TMR_DISM_rcpt_extracell_dom1"/>
</dbReference>
<feature type="transmembrane region" description="Helical" evidence="1">
    <location>
        <begin position="351"/>
        <end position="369"/>
    </location>
</feature>
<dbReference type="InterPro" id="IPR010559">
    <property type="entry name" value="Sig_transdc_His_kin_internal"/>
</dbReference>
<dbReference type="InterPro" id="IPR036890">
    <property type="entry name" value="HATPase_C_sf"/>
</dbReference>
<dbReference type="GO" id="GO:0016020">
    <property type="term" value="C:membrane"/>
    <property type="evidence" value="ECO:0007669"/>
    <property type="project" value="InterPro"/>
</dbReference>
<name>A0A6B8RUV1_9BACL</name>
<proteinExistence type="predicted"/>
<keyword evidence="1" id="KW-1133">Transmembrane helix</keyword>
<dbReference type="InterPro" id="IPR050640">
    <property type="entry name" value="Bact_2-comp_sensor_kinase"/>
</dbReference>
<dbReference type="EMBL" id="CP034235">
    <property type="protein sequence ID" value="QGQ99612.1"/>
    <property type="molecule type" value="Genomic_DNA"/>
</dbReference>
<evidence type="ECO:0000313" key="5">
    <source>
        <dbReference type="EMBL" id="QGQ99612.1"/>
    </source>
</evidence>
<evidence type="ECO:0008006" key="7">
    <source>
        <dbReference type="Google" id="ProtNLM"/>
    </source>
</evidence>
<keyword evidence="1" id="KW-0812">Transmembrane</keyword>
<dbReference type="Gene3D" id="2.60.120.260">
    <property type="entry name" value="Galactose-binding domain-like"/>
    <property type="match status" value="1"/>
</dbReference>
<evidence type="ECO:0000259" key="3">
    <source>
        <dbReference type="Pfam" id="PF06580"/>
    </source>
</evidence>
<dbReference type="Gene3D" id="3.30.565.10">
    <property type="entry name" value="Histidine kinase-like ATPase, C-terminal domain"/>
    <property type="match status" value="1"/>
</dbReference>
<feature type="transmembrane region" description="Helical" evidence="1">
    <location>
        <begin position="324"/>
        <end position="344"/>
    </location>
</feature>
<dbReference type="PANTHER" id="PTHR34220">
    <property type="entry name" value="SENSOR HISTIDINE KINASE YPDA"/>
    <property type="match status" value="1"/>
</dbReference>
<protein>
    <recommendedName>
        <fullName evidence="7">Histidine kinase domain-containing protein</fullName>
    </recommendedName>
</protein>
<feature type="transmembrane region" description="Helical" evidence="1">
    <location>
        <begin position="262"/>
        <end position="281"/>
    </location>
</feature>